<evidence type="ECO:0000313" key="3">
    <source>
        <dbReference type="Proteomes" id="UP000663866"/>
    </source>
</evidence>
<feature type="signal peptide" evidence="1">
    <location>
        <begin position="1"/>
        <end position="20"/>
    </location>
</feature>
<feature type="chain" id="PRO_5032427164" evidence="1">
    <location>
        <begin position="21"/>
        <end position="47"/>
    </location>
</feature>
<reference evidence="2" key="1">
    <citation type="submission" date="2021-02" db="EMBL/GenBank/DDBJ databases">
        <authorList>
            <person name="Nowell W R."/>
        </authorList>
    </citation>
    <scope>NUCLEOTIDE SEQUENCE</scope>
</reference>
<dbReference type="EMBL" id="CAJOBG010043739">
    <property type="protein sequence ID" value="CAF4430448.1"/>
    <property type="molecule type" value="Genomic_DNA"/>
</dbReference>
<comment type="caution">
    <text evidence="2">The sequence shown here is derived from an EMBL/GenBank/DDBJ whole genome shotgun (WGS) entry which is preliminary data.</text>
</comment>
<evidence type="ECO:0000256" key="1">
    <source>
        <dbReference type="SAM" id="SignalP"/>
    </source>
</evidence>
<feature type="non-terminal residue" evidence="2">
    <location>
        <position position="47"/>
    </location>
</feature>
<dbReference type="AlphaFoldDB" id="A0A820QVH0"/>
<keyword evidence="1" id="KW-0732">Signal</keyword>
<organism evidence="2 3">
    <name type="scientific">Rotaria magnacalcarata</name>
    <dbReference type="NCBI Taxonomy" id="392030"/>
    <lineage>
        <taxon>Eukaryota</taxon>
        <taxon>Metazoa</taxon>
        <taxon>Spiralia</taxon>
        <taxon>Gnathifera</taxon>
        <taxon>Rotifera</taxon>
        <taxon>Eurotatoria</taxon>
        <taxon>Bdelloidea</taxon>
        <taxon>Philodinida</taxon>
        <taxon>Philodinidae</taxon>
        <taxon>Rotaria</taxon>
    </lineage>
</organism>
<sequence>MTTTIIVCLILMLQMFAGYADDSINLLVRSPNDSTIHRYCVELAKLP</sequence>
<keyword evidence="3" id="KW-1185">Reference proteome</keyword>
<proteinExistence type="predicted"/>
<dbReference type="Proteomes" id="UP000663866">
    <property type="component" value="Unassembled WGS sequence"/>
</dbReference>
<protein>
    <submittedName>
        <fullName evidence="2">Uncharacterized protein</fullName>
    </submittedName>
</protein>
<evidence type="ECO:0000313" key="2">
    <source>
        <dbReference type="EMBL" id="CAF4430448.1"/>
    </source>
</evidence>
<name>A0A820QVH0_9BILA</name>
<accession>A0A820QVH0</accession>
<gene>
    <name evidence="2" type="ORF">OVN521_LOCUS36662</name>
</gene>